<dbReference type="RefSeq" id="WP_160692563.1">
    <property type="nucleotide sequence ID" value="NZ_CP047897.1"/>
</dbReference>
<dbReference type="Gene3D" id="2.60.40.1120">
    <property type="entry name" value="Carboxypeptidase-like, regulatory domain"/>
    <property type="match status" value="1"/>
</dbReference>
<name>A0A6P1NWR8_9BACT</name>
<dbReference type="Proteomes" id="UP000464214">
    <property type="component" value="Chromosome"/>
</dbReference>
<accession>A0A6P1NWR8</accession>
<protein>
    <recommendedName>
        <fullName evidence="3">Carboxypeptidase-like regulatory domain-containing protein</fullName>
    </recommendedName>
</protein>
<dbReference type="SUPFAM" id="SSF49464">
    <property type="entry name" value="Carboxypeptidase regulatory domain-like"/>
    <property type="match status" value="1"/>
</dbReference>
<proteinExistence type="predicted"/>
<evidence type="ECO:0000313" key="2">
    <source>
        <dbReference type="Proteomes" id="UP000464214"/>
    </source>
</evidence>
<keyword evidence="2" id="KW-1185">Reference proteome</keyword>
<evidence type="ECO:0008006" key="3">
    <source>
        <dbReference type="Google" id="ProtNLM"/>
    </source>
</evidence>
<evidence type="ECO:0000313" key="1">
    <source>
        <dbReference type="EMBL" id="QHL88306.1"/>
    </source>
</evidence>
<organism evidence="1 2">
    <name type="scientific">Nibribacter ruber</name>
    <dbReference type="NCBI Taxonomy" id="2698458"/>
    <lineage>
        <taxon>Bacteria</taxon>
        <taxon>Pseudomonadati</taxon>
        <taxon>Bacteroidota</taxon>
        <taxon>Cytophagia</taxon>
        <taxon>Cytophagales</taxon>
        <taxon>Hymenobacteraceae</taxon>
        <taxon>Nibribacter</taxon>
    </lineage>
</organism>
<reference evidence="1 2" key="1">
    <citation type="submission" date="2020-01" db="EMBL/GenBank/DDBJ databases">
        <authorList>
            <person name="Kim M."/>
        </authorList>
    </citation>
    <scope>NUCLEOTIDE SEQUENCE [LARGE SCALE GENOMIC DNA]</scope>
    <source>
        <strain evidence="1 2">BT10</strain>
    </source>
</reference>
<gene>
    <name evidence="1" type="ORF">GU926_13035</name>
</gene>
<dbReference type="AlphaFoldDB" id="A0A6P1NWR8"/>
<sequence length="227" mass="25372">MTPQGQGRFCQSCSKTVIDFTVMSNAEIVQWFSKAEGRTCGRFKDRQLDKLLVSSPIRQSYTWKAITFGLSAWLSTRTAEAKVVTTPTMEQVTLSSTIQSFDLNKTISVSKQDSALLKGAVLDLTTKEGLPGVTVQIKGTTTATATDKKGHFTLSIPNNVSLNTGVIVFYYVGYKTEERNIGDVLKKDFLLLALEPATHWLGEVSVTSYYRWYTPRGAYDRLRNLFR</sequence>
<dbReference type="Pfam" id="PF13715">
    <property type="entry name" value="CarbopepD_reg_2"/>
    <property type="match status" value="1"/>
</dbReference>
<dbReference type="KEGG" id="nib:GU926_13035"/>
<dbReference type="EMBL" id="CP047897">
    <property type="protein sequence ID" value="QHL88306.1"/>
    <property type="molecule type" value="Genomic_DNA"/>
</dbReference>
<dbReference type="InterPro" id="IPR008969">
    <property type="entry name" value="CarboxyPept-like_regulatory"/>
</dbReference>